<dbReference type="SUPFAM" id="SSF51905">
    <property type="entry name" value="FAD/NAD(P)-binding domain"/>
    <property type="match status" value="1"/>
</dbReference>
<dbReference type="PANTHER" id="PTHR42923">
    <property type="entry name" value="PROTOPORPHYRINOGEN OXIDASE"/>
    <property type="match status" value="1"/>
</dbReference>
<keyword evidence="3" id="KW-1185">Reference proteome</keyword>
<dbReference type="Pfam" id="PF01593">
    <property type="entry name" value="Amino_oxidase"/>
    <property type="match status" value="1"/>
</dbReference>
<dbReference type="GO" id="GO:0016491">
    <property type="term" value="F:oxidoreductase activity"/>
    <property type="evidence" value="ECO:0007669"/>
    <property type="project" value="InterPro"/>
</dbReference>
<accession>A0A2P6TME9</accession>
<dbReference type="InterPro" id="IPR002937">
    <property type="entry name" value="Amino_oxidase"/>
</dbReference>
<evidence type="ECO:0000313" key="2">
    <source>
        <dbReference type="EMBL" id="PRW45509.1"/>
    </source>
</evidence>
<feature type="domain" description="Amine oxidase" evidence="1">
    <location>
        <begin position="25"/>
        <end position="276"/>
    </location>
</feature>
<dbReference type="PANTHER" id="PTHR42923:SF20">
    <property type="entry name" value="FLAVIN-CONTAINING AMINE OXIDASEDEHYDROGENASE"/>
    <property type="match status" value="1"/>
</dbReference>
<name>A0A2P6TME9_CHLSO</name>
<dbReference type="AlphaFoldDB" id="A0A2P6TME9"/>
<dbReference type="Gene3D" id="3.50.50.60">
    <property type="entry name" value="FAD/NAD(P)-binding domain"/>
    <property type="match status" value="1"/>
</dbReference>
<evidence type="ECO:0000259" key="1">
    <source>
        <dbReference type="Pfam" id="PF01593"/>
    </source>
</evidence>
<dbReference type="STRING" id="3076.A0A2P6TME9"/>
<dbReference type="InterPro" id="IPR036188">
    <property type="entry name" value="FAD/NAD-bd_sf"/>
</dbReference>
<protein>
    <submittedName>
        <fullName evidence="2">Flavincontaining amine</fullName>
    </submittedName>
</protein>
<evidence type="ECO:0000313" key="3">
    <source>
        <dbReference type="Proteomes" id="UP000239899"/>
    </source>
</evidence>
<sequence>MGAGPSRQQPAPTPKKRVCIIGGGVAGMACAWSLSRFPERFEVEVWESLPYVGGVASSCAIAGGEEINDQVQGGAPSYRNNLLFFKEFGFEPHDVQFRIAFGTGESAWTNHSDSALVQRLQPEIERFGRALRWVYRLEPLFAFIPINQVLRWWGFSDAFRNEMVFPLTALFFGTGNQTPHVSAAIVARVFLDPQLRLFQYSPKRLLDEVPTMFAFPKLSTIFSTIADRIPATVRTGACVASVQRGSGGVTVTDESGESGQFDEVVFACGAEEAKRMLGADASWLERRLLGNVRYFNDLIVTHEDEEYMRSHYSLKLEDGDMYFIRTDPANRERVEMSFNLTMYQPHLQGRRNVYQSIFLDDTLKQHWTMGEIDQSKILKQRTTRQFAHTWRHFATWVPWVPLLQGKRHTWYCGAYTLFNTHEIATMSGLAVAERLGAPYPFGHDKLAAQQFDMYLRLAHGPFARRSKQPAAAPSSVANVKAD</sequence>
<gene>
    <name evidence="2" type="ORF">C2E21_6107</name>
</gene>
<dbReference type="Proteomes" id="UP000239899">
    <property type="component" value="Unassembled WGS sequence"/>
</dbReference>
<dbReference type="OrthoDB" id="2019015at2759"/>
<dbReference type="PROSITE" id="PS51257">
    <property type="entry name" value="PROKAR_LIPOPROTEIN"/>
    <property type="match status" value="1"/>
</dbReference>
<dbReference type="InterPro" id="IPR050464">
    <property type="entry name" value="Zeta_carotene_desat/Oxidored"/>
</dbReference>
<dbReference type="EMBL" id="LHPG02000011">
    <property type="protein sequence ID" value="PRW45509.1"/>
    <property type="molecule type" value="Genomic_DNA"/>
</dbReference>
<dbReference type="PRINTS" id="PR00419">
    <property type="entry name" value="ADXRDTASE"/>
</dbReference>
<reference evidence="2 3" key="1">
    <citation type="journal article" date="2018" name="Plant J.">
        <title>Genome sequences of Chlorella sorokiniana UTEX 1602 and Micractinium conductrix SAG 241.80: implications to maltose excretion by a green alga.</title>
        <authorList>
            <person name="Arriola M.B."/>
            <person name="Velmurugan N."/>
            <person name="Zhang Y."/>
            <person name="Plunkett M.H."/>
            <person name="Hondzo H."/>
            <person name="Barney B.M."/>
        </authorList>
    </citation>
    <scope>NUCLEOTIDE SEQUENCE [LARGE SCALE GENOMIC DNA]</scope>
    <source>
        <strain evidence="3">UTEX 1602</strain>
    </source>
</reference>
<dbReference type="Gene3D" id="1.10.405.20">
    <property type="match status" value="1"/>
</dbReference>
<comment type="caution">
    <text evidence="2">The sequence shown here is derived from an EMBL/GenBank/DDBJ whole genome shotgun (WGS) entry which is preliminary data.</text>
</comment>
<organism evidence="2 3">
    <name type="scientific">Chlorella sorokiniana</name>
    <name type="common">Freshwater green alga</name>
    <dbReference type="NCBI Taxonomy" id="3076"/>
    <lineage>
        <taxon>Eukaryota</taxon>
        <taxon>Viridiplantae</taxon>
        <taxon>Chlorophyta</taxon>
        <taxon>core chlorophytes</taxon>
        <taxon>Trebouxiophyceae</taxon>
        <taxon>Chlorellales</taxon>
        <taxon>Chlorellaceae</taxon>
        <taxon>Chlorella clade</taxon>
        <taxon>Chlorella</taxon>
    </lineage>
</organism>
<dbReference type="Gene3D" id="3.30.70.1990">
    <property type="match status" value="1"/>
</dbReference>
<proteinExistence type="predicted"/>